<dbReference type="AlphaFoldDB" id="K9ZYX7"/>
<keyword evidence="1" id="KW-0378">Hydrolase</keyword>
<dbReference type="RefSeq" id="WP_015235104.1">
    <property type="nucleotide sequence ID" value="NC_019793.1"/>
</dbReference>
<sequence>MAKGEPSEIRLLGIQSAGNEGEAQIVTLHTNRGNIDTRLHRPPKEGGQAGIVWVFGAGGGLGGPAGGLYTRLAEQLAPEGVTSLRVDYRFPNQLPECTLDVLLGGAYLETLGVTRLALVGHSFGGAVVIDAGVSSDAVVGVAALSSQTYGADAVGQLSPRSLLLIHGSADEVLPDSCSRWLYERAAEPRELLLYPGCRHGLDECRDALDRDLGRWLRRTLLGV</sequence>
<dbReference type="eggNOG" id="COG1073">
    <property type="taxonomic scope" value="Bacteria"/>
</dbReference>
<dbReference type="InterPro" id="IPR029058">
    <property type="entry name" value="AB_hydrolase_fold"/>
</dbReference>
<dbReference type="PANTHER" id="PTHR22946">
    <property type="entry name" value="DIENELACTONE HYDROLASE DOMAIN-CONTAINING PROTEIN-RELATED"/>
    <property type="match status" value="1"/>
</dbReference>
<evidence type="ECO:0000313" key="2">
    <source>
        <dbReference type="EMBL" id="AFZ66796.1"/>
    </source>
</evidence>
<organism evidence="2 3">
    <name type="scientific">Deinococcus peraridilitoris (strain DSM 19664 / LMG 22246 / CIP 109416 / KR-200)</name>
    <dbReference type="NCBI Taxonomy" id="937777"/>
    <lineage>
        <taxon>Bacteria</taxon>
        <taxon>Thermotogati</taxon>
        <taxon>Deinococcota</taxon>
        <taxon>Deinococci</taxon>
        <taxon>Deinococcales</taxon>
        <taxon>Deinococcaceae</taxon>
        <taxon>Deinococcus</taxon>
    </lineage>
</organism>
<dbReference type="Proteomes" id="UP000010467">
    <property type="component" value="Chromosome"/>
</dbReference>
<dbReference type="HOGENOM" id="CLU_105366_0_0_0"/>
<dbReference type="Gene3D" id="3.40.50.1820">
    <property type="entry name" value="alpha/beta hydrolase"/>
    <property type="match status" value="1"/>
</dbReference>
<reference evidence="3" key="1">
    <citation type="submission" date="2012-03" db="EMBL/GenBank/DDBJ databases">
        <title>Complete sequence of chromosome of Deinococcus peraridilitoris DSM 19664.</title>
        <authorList>
            <person name="Lucas S."/>
            <person name="Copeland A."/>
            <person name="Lapidus A."/>
            <person name="Glavina del Rio T."/>
            <person name="Dalin E."/>
            <person name="Tice H."/>
            <person name="Bruce D."/>
            <person name="Goodwin L."/>
            <person name="Pitluck S."/>
            <person name="Peters L."/>
            <person name="Mikhailova N."/>
            <person name="Lu M."/>
            <person name="Kyrpides N."/>
            <person name="Mavromatis K."/>
            <person name="Ivanova N."/>
            <person name="Brettin T."/>
            <person name="Detter J.C."/>
            <person name="Han C."/>
            <person name="Larimer F."/>
            <person name="Land M."/>
            <person name="Hauser L."/>
            <person name="Markowitz V."/>
            <person name="Cheng J.-F."/>
            <person name="Hugenholtz P."/>
            <person name="Woyke T."/>
            <person name="Wu D."/>
            <person name="Pukall R."/>
            <person name="Steenblock K."/>
            <person name="Brambilla E."/>
            <person name="Klenk H.-P."/>
            <person name="Eisen J.A."/>
        </authorList>
    </citation>
    <scope>NUCLEOTIDE SEQUENCE [LARGE SCALE GENOMIC DNA]</scope>
    <source>
        <strain evidence="3">DSM 19664 / LMG 22246 / CIP 109416 / KR-200</strain>
    </source>
</reference>
<dbReference type="EMBL" id="CP003382">
    <property type="protein sequence ID" value="AFZ66796.1"/>
    <property type="molecule type" value="Genomic_DNA"/>
</dbReference>
<dbReference type="InterPro" id="IPR050261">
    <property type="entry name" value="FrsA_esterase"/>
</dbReference>
<dbReference type="KEGG" id="dpd:Deipe_1246"/>
<dbReference type="PATRIC" id="fig|937777.3.peg.1246"/>
<dbReference type="STRING" id="937777.Deipe_1246"/>
<dbReference type="GO" id="GO:0052689">
    <property type="term" value="F:carboxylic ester hydrolase activity"/>
    <property type="evidence" value="ECO:0007669"/>
    <property type="project" value="UniProtKB-ARBA"/>
</dbReference>
<evidence type="ECO:0000313" key="3">
    <source>
        <dbReference type="Proteomes" id="UP000010467"/>
    </source>
</evidence>
<evidence type="ECO:0000256" key="1">
    <source>
        <dbReference type="ARBA" id="ARBA00022801"/>
    </source>
</evidence>
<gene>
    <name evidence="2" type="ordered locus">Deipe_1246</name>
</gene>
<dbReference type="PANTHER" id="PTHR22946:SF9">
    <property type="entry name" value="POLYKETIDE TRANSFERASE AF380"/>
    <property type="match status" value="1"/>
</dbReference>
<dbReference type="SUPFAM" id="SSF53474">
    <property type="entry name" value="alpha/beta-Hydrolases"/>
    <property type="match status" value="1"/>
</dbReference>
<proteinExistence type="predicted"/>
<evidence type="ECO:0008006" key="4">
    <source>
        <dbReference type="Google" id="ProtNLM"/>
    </source>
</evidence>
<protein>
    <recommendedName>
        <fullName evidence="4">Alpha/beta hydrolase</fullName>
    </recommendedName>
</protein>
<keyword evidence="3" id="KW-1185">Reference proteome</keyword>
<name>K9ZYX7_DEIPD</name>
<dbReference type="OrthoDB" id="9801763at2"/>
<accession>K9ZYX7</accession>